<dbReference type="PIRSF" id="PIRSF019073">
    <property type="entry name" value="UCP019073"/>
    <property type="match status" value="1"/>
</dbReference>
<keyword evidence="3 6" id="KW-0548">Nucleotidyltransferase</keyword>
<evidence type="ECO:0000256" key="4">
    <source>
        <dbReference type="ARBA" id="ARBA00022741"/>
    </source>
</evidence>
<comment type="similarity">
    <text evidence="6">Belongs to the adenylate cyclase family. DacZ subfamily.</text>
</comment>
<dbReference type="InterPro" id="IPR036888">
    <property type="entry name" value="DNA_integrity_DisA_N_sf"/>
</dbReference>
<keyword evidence="5 6" id="KW-0067">ATP-binding</keyword>
<comment type="function">
    <text evidence="6">Diadenylate cyclase that catalyzes the condensation of 2 ATP molecules into cyclic di-AMP (c-di-AMP). c-di-AMP is a second messenger for intracellular signal transduction involved in the control of important regulatory processes such as osmoregulation.</text>
</comment>
<dbReference type="InterPro" id="IPR014499">
    <property type="entry name" value="DAC_DacZ"/>
</dbReference>
<dbReference type="Gene3D" id="3.40.1380.20">
    <property type="entry name" value="Pyruvate kinase, C-terminal domain"/>
    <property type="match status" value="1"/>
</dbReference>
<dbReference type="InterPro" id="IPR036918">
    <property type="entry name" value="Pyrv_Knase_C_sf"/>
</dbReference>
<dbReference type="AlphaFoldDB" id="A0A833EAP2"/>
<protein>
    <recommendedName>
        <fullName evidence="6">Diadenylate cyclase</fullName>
        <shortName evidence="6">DAC</shortName>
        <ecNumber evidence="6">2.7.7.85</ecNumber>
    </recommendedName>
    <alternativeName>
        <fullName evidence="6">Cyclic-di-AMP synthase</fullName>
        <shortName evidence="6">c-di-AMP synthase</shortName>
    </alternativeName>
</protein>
<dbReference type="Gene3D" id="3.40.1700.10">
    <property type="entry name" value="DNA integrity scanning protein, DisA, N-terminal domain"/>
    <property type="match status" value="1"/>
</dbReference>
<comment type="caution">
    <text evidence="8">The sequence shown here is derived from an EMBL/GenBank/DDBJ whole genome shotgun (WGS) entry which is preliminary data.</text>
</comment>
<keyword evidence="4 6" id="KW-0547">Nucleotide-binding</keyword>
<name>A0A833EAP2_9EURY</name>
<accession>A0A833EAP2</accession>
<evidence type="ECO:0000313" key="9">
    <source>
        <dbReference type="Proteomes" id="UP000623215"/>
    </source>
</evidence>
<evidence type="ECO:0000313" key="8">
    <source>
        <dbReference type="EMBL" id="HIQ32030.1"/>
    </source>
</evidence>
<dbReference type="PROSITE" id="PS51794">
    <property type="entry name" value="DAC"/>
    <property type="match status" value="1"/>
</dbReference>
<proteinExistence type="inferred from homology"/>
<keyword evidence="6" id="KW-0464">Manganese</keyword>
<evidence type="ECO:0000256" key="1">
    <source>
        <dbReference type="ARBA" id="ARBA00000877"/>
    </source>
</evidence>
<dbReference type="SUPFAM" id="SSF52935">
    <property type="entry name" value="PK C-terminal domain-like"/>
    <property type="match status" value="1"/>
</dbReference>
<evidence type="ECO:0000256" key="3">
    <source>
        <dbReference type="ARBA" id="ARBA00022695"/>
    </source>
</evidence>
<comment type="catalytic activity">
    <reaction evidence="1 6">
        <text>2 ATP = 3',3'-c-di-AMP + 2 diphosphate</text>
        <dbReference type="Rhea" id="RHEA:35655"/>
        <dbReference type="ChEBI" id="CHEBI:30616"/>
        <dbReference type="ChEBI" id="CHEBI:33019"/>
        <dbReference type="ChEBI" id="CHEBI:71500"/>
        <dbReference type="EC" id="2.7.7.85"/>
    </reaction>
</comment>
<feature type="domain" description="DAC" evidence="7">
    <location>
        <begin position="125"/>
        <end position="285"/>
    </location>
</feature>
<dbReference type="GO" id="GO:0106408">
    <property type="term" value="F:diadenylate cyclase activity"/>
    <property type="evidence" value="ECO:0007669"/>
    <property type="project" value="UniProtKB-EC"/>
</dbReference>
<dbReference type="InterPro" id="IPR050338">
    <property type="entry name" value="DisA"/>
</dbReference>
<dbReference type="GO" id="GO:0004016">
    <property type="term" value="F:adenylate cyclase activity"/>
    <property type="evidence" value="ECO:0007669"/>
    <property type="project" value="UniProtKB-UniRule"/>
</dbReference>
<dbReference type="InterPro" id="IPR003390">
    <property type="entry name" value="DNA_integrity_scan_DisA_N"/>
</dbReference>
<reference evidence="8" key="1">
    <citation type="journal article" date="2020" name="ISME J.">
        <title>Gammaproteobacteria mediating utilization of methyl-, sulfur- and petroleum organic compounds in deep ocean hydrothermal plumes.</title>
        <authorList>
            <person name="Zhou Z."/>
            <person name="Liu Y."/>
            <person name="Pan J."/>
            <person name="Cron B.R."/>
            <person name="Toner B.M."/>
            <person name="Anantharaman K."/>
            <person name="Breier J.A."/>
            <person name="Dick G.J."/>
            <person name="Li M."/>
        </authorList>
    </citation>
    <scope>NUCLEOTIDE SEQUENCE</scope>
    <source>
        <strain evidence="8">SZUA-1534</strain>
    </source>
</reference>
<dbReference type="Proteomes" id="UP000623215">
    <property type="component" value="Unassembled WGS sequence"/>
</dbReference>
<organism evidence="8 9">
    <name type="scientific">Methanothermococcus okinawensis</name>
    <dbReference type="NCBI Taxonomy" id="155863"/>
    <lineage>
        <taxon>Archaea</taxon>
        <taxon>Methanobacteriati</taxon>
        <taxon>Methanobacteriota</taxon>
        <taxon>Methanomada group</taxon>
        <taxon>Methanococci</taxon>
        <taxon>Methanococcales</taxon>
        <taxon>Methanococcaceae</taxon>
        <taxon>Methanothermococcus</taxon>
    </lineage>
</organism>
<dbReference type="EC" id="2.7.7.85" evidence="6"/>
<dbReference type="HAMAP" id="MF_00840">
    <property type="entry name" value="DacZ"/>
    <property type="match status" value="1"/>
</dbReference>
<gene>
    <name evidence="6" type="primary">dacZ</name>
    <name evidence="8" type="ORF">EYH55_00900</name>
</gene>
<evidence type="ECO:0000259" key="7">
    <source>
        <dbReference type="PROSITE" id="PS51794"/>
    </source>
</evidence>
<dbReference type="SUPFAM" id="SSF143597">
    <property type="entry name" value="YojJ-like"/>
    <property type="match status" value="1"/>
</dbReference>
<evidence type="ECO:0000256" key="5">
    <source>
        <dbReference type="ARBA" id="ARBA00022840"/>
    </source>
</evidence>
<evidence type="ECO:0000256" key="2">
    <source>
        <dbReference type="ARBA" id="ARBA00022679"/>
    </source>
</evidence>
<comment type="cofactor">
    <cofactor evidence="6">
        <name>Mn(2+)</name>
        <dbReference type="ChEBI" id="CHEBI:29035"/>
    </cofactor>
</comment>
<dbReference type="InterPro" id="IPR015795">
    <property type="entry name" value="Pyrv_Knase_C"/>
</dbReference>
<keyword evidence="2 6" id="KW-0808">Transferase</keyword>
<dbReference type="EMBL" id="DQVW01000012">
    <property type="protein sequence ID" value="HIQ32030.1"/>
    <property type="molecule type" value="Genomic_DNA"/>
</dbReference>
<evidence type="ECO:0000256" key="6">
    <source>
        <dbReference type="HAMAP-Rule" id="MF_00840"/>
    </source>
</evidence>
<dbReference type="Pfam" id="PF02887">
    <property type="entry name" value="PK_C"/>
    <property type="match status" value="1"/>
</dbReference>
<dbReference type="PANTHER" id="PTHR34185:SF1">
    <property type="entry name" value="DIADENYLATE CYCLASE"/>
    <property type="match status" value="1"/>
</dbReference>
<dbReference type="PANTHER" id="PTHR34185">
    <property type="entry name" value="DIADENYLATE CYCLASE"/>
    <property type="match status" value="1"/>
</dbReference>
<sequence length="297" mass="32778">MDKTESIVKHGYSLAQEVGDVLLIFTETGRTYRILKKYLKNKGDLKIVVATPNESTYSQLKNEEGIIPLLLKYRNRYKSAMVKQAMIKLIQKDLVKEGDTVVAILGTPRVPGSIDTISLIDVASSDFLMRFYRFINSLEDVKRLVVNEVLDIAMELSLEGKEGKPVGAIFVVGNSEKVLKMSSQLILNPFEGHRAVIFDKKVRGTIKELAGIDGAFIIGDRGEVISAGRYLEPLHCTLNLPLGLGARHYAAAAISKHTGAVAITVSESGVVRIFKDGEMVVEIDPNQLDRECFIPCI</sequence>
<dbReference type="Pfam" id="PF02457">
    <property type="entry name" value="DAC"/>
    <property type="match status" value="1"/>
</dbReference>
<dbReference type="GO" id="GO:0005524">
    <property type="term" value="F:ATP binding"/>
    <property type="evidence" value="ECO:0007669"/>
    <property type="project" value="UniProtKB-UniRule"/>
</dbReference>
<dbReference type="GO" id="GO:0030145">
    <property type="term" value="F:manganese ion binding"/>
    <property type="evidence" value="ECO:0007669"/>
    <property type="project" value="UniProtKB-UniRule"/>
</dbReference>